<protein>
    <submittedName>
        <fullName evidence="4">Nitronate monooxygenase</fullName>
    </submittedName>
</protein>
<evidence type="ECO:0000256" key="1">
    <source>
        <dbReference type="ARBA" id="ARBA00022630"/>
    </source>
</evidence>
<keyword evidence="4" id="KW-0503">Monooxygenase</keyword>
<name>A0A1Q5T2C1_9EURO</name>
<dbReference type="Proteomes" id="UP000186955">
    <property type="component" value="Unassembled WGS sequence"/>
</dbReference>
<dbReference type="OrthoDB" id="2349068at2759"/>
<dbReference type="InterPro" id="IPR004136">
    <property type="entry name" value="NMO"/>
</dbReference>
<accession>A0A1Q5T2C1</accession>
<gene>
    <name evidence="4" type="ORF">PENSUB_11664</name>
</gene>
<keyword evidence="1" id="KW-0285">Flavoprotein</keyword>
<keyword evidence="2" id="KW-0288">FMN</keyword>
<organism evidence="4 5">
    <name type="scientific">Penicillium subrubescens</name>
    <dbReference type="NCBI Taxonomy" id="1316194"/>
    <lineage>
        <taxon>Eukaryota</taxon>
        <taxon>Fungi</taxon>
        <taxon>Dikarya</taxon>
        <taxon>Ascomycota</taxon>
        <taxon>Pezizomycotina</taxon>
        <taxon>Eurotiomycetes</taxon>
        <taxon>Eurotiomycetidae</taxon>
        <taxon>Eurotiales</taxon>
        <taxon>Aspergillaceae</taxon>
        <taxon>Penicillium</taxon>
    </lineage>
</organism>
<dbReference type="InterPro" id="IPR013785">
    <property type="entry name" value="Aldolase_TIM"/>
</dbReference>
<dbReference type="AlphaFoldDB" id="A0A1Q5T2C1"/>
<evidence type="ECO:0000313" key="4">
    <source>
        <dbReference type="EMBL" id="OKO94397.1"/>
    </source>
</evidence>
<dbReference type="Pfam" id="PF03060">
    <property type="entry name" value="NMO"/>
    <property type="match status" value="1"/>
</dbReference>
<proteinExistence type="predicted"/>
<dbReference type="PANTHER" id="PTHR32332:SF34">
    <property type="entry name" value="2-NITROPROPANE DIOXYGENASE FAMILY, PUTATIVE-RELATED"/>
    <property type="match status" value="1"/>
</dbReference>
<dbReference type="PANTHER" id="PTHR32332">
    <property type="entry name" value="2-NITROPROPANE DIOXYGENASE"/>
    <property type="match status" value="1"/>
</dbReference>
<dbReference type="EMBL" id="MNBE01000719">
    <property type="protein sequence ID" value="OKO94397.1"/>
    <property type="molecule type" value="Genomic_DNA"/>
</dbReference>
<dbReference type="GO" id="GO:0018580">
    <property type="term" value="F:nitronate monooxygenase activity"/>
    <property type="evidence" value="ECO:0007669"/>
    <property type="project" value="InterPro"/>
</dbReference>
<keyword evidence="3" id="KW-0560">Oxidoreductase</keyword>
<reference evidence="4 5" key="1">
    <citation type="submission" date="2016-10" db="EMBL/GenBank/DDBJ databases">
        <title>Genome sequence of the ascomycete fungus Penicillium subrubescens.</title>
        <authorList>
            <person name="De Vries R.P."/>
            <person name="Peng M."/>
            <person name="Dilokpimol A."/>
            <person name="Hilden K."/>
            <person name="Makela M.R."/>
            <person name="Grigoriev I."/>
            <person name="Riley R."/>
            <person name="Granchi Z."/>
        </authorList>
    </citation>
    <scope>NUCLEOTIDE SEQUENCE [LARGE SCALE GENOMIC DNA]</scope>
    <source>
        <strain evidence="4 5">CBS 132785</strain>
    </source>
</reference>
<evidence type="ECO:0000256" key="2">
    <source>
        <dbReference type="ARBA" id="ARBA00022643"/>
    </source>
</evidence>
<sequence>MLNIATAPLATSISLAGGIGFIAGGYNTTLSNLETNLHHASQLIKSHADQSNPACKFYTQTGVLPLGVGFINWGVDRDEALRILRMYKVAAVWLFAPRDVGEFGGWVEGMRGLYEHRKDGDDVDGSKSKEWSTPQIWIQISSVAETTTALKALHPDVLVIQGSDAGGHGLARSASLLTLLPEISNLIAEHYPPSTKTTSNDHQHQPPTLLAAGGLTNGLTLSAALLLGATGGVMGTRFLASHEANIPGGYQNAILRAVDGGVNTVRSTVYDRVRDIKGWPERYDGRGVINASYLDAVGGMSDEENRGLYVEEMGRGDEGWDVEGKGRMTTYAGTGVGLIKEVLGAGEIVRQVWGEVVDVKRSVRARL</sequence>
<comment type="caution">
    <text evidence="4">The sequence shown here is derived from an EMBL/GenBank/DDBJ whole genome shotgun (WGS) entry which is preliminary data.</text>
</comment>
<keyword evidence="5" id="KW-1185">Reference proteome</keyword>
<evidence type="ECO:0000313" key="5">
    <source>
        <dbReference type="Proteomes" id="UP000186955"/>
    </source>
</evidence>
<dbReference type="STRING" id="1316194.A0A1Q5T2C1"/>
<dbReference type="Gene3D" id="3.20.20.70">
    <property type="entry name" value="Aldolase class I"/>
    <property type="match status" value="1"/>
</dbReference>
<dbReference type="CDD" id="cd04730">
    <property type="entry name" value="NPD_like"/>
    <property type="match status" value="1"/>
</dbReference>
<dbReference type="SUPFAM" id="SSF51412">
    <property type="entry name" value="Inosine monophosphate dehydrogenase (IMPDH)"/>
    <property type="match status" value="1"/>
</dbReference>
<evidence type="ECO:0000256" key="3">
    <source>
        <dbReference type="ARBA" id="ARBA00023002"/>
    </source>
</evidence>